<feature type="non-terminal residue" evidence="1">
    <location>
        <position position="244"/>
    </location>
</feature>
<comment type="caution">
    <text evidence="1">The sequence shown here is derived from an EMBL/GenBank/DDBJ whole genome shotgun (WGS) entry which is preliminary data.</text>
</comment>
<accession>A0A9N9P2Z4</accession>
<dbReference type="OrthoDB" id="2441072at2759"/>
<organism evidence="1 2">
    <name type="scientific">Racocetra fulgida</name>
    <dbReference type="NCBI Taxonomy" id="60492"/>
    <lineage>
        <taxon>Eukaryota</taxon>
        <taxon>Fungi</taxon>
        <taxon>Fungi incertae sedis</taxon>
        <taxon>Mucoromycota</taxon>
        <taxon>Glomeromycotina</taxon>
        <taxon>Glomeromycetes</taxon>
        <taxon>Diversisporales</taxon>
        <taxon>Gigasporaceae</taxon>
        <taxon>Racocetra</taxon>
    </lineage>
</organism>
<sequence length="244" mass="28215">FSAVLAKQPEGTVGFFVINTTYSSNAINEASNSKQQIILCSKENVVEKIKSTKLQLENKELKKNSFELDDVVIENLENDSEDTTVYLFDIKIEGNCKIGALRIKQALSRLKRKCPKQMIFNLIINKISAIGVGKSTFGEKFKSYLEEKRYRVYRPLEASLFLEDELKLFCKDSKNNALFFQYANLNFYKKQTAELSVIGSYDFIILDQTHIDTEVFTLMNTQDKEIIEFLEKKRQEIKIENINK</sequence>
<dbReference type="Gene3D" id="3.40.50.300">
    <property type="entry name" value="P-loop containing nucleotide triphosphate hydrolases"/>
    <property type="match status" value="1"/>
</dbReference>
<evidence type="ECO:0000313" key="1">
    <source>
        <dbReference type="EMBL" id="CAG8786999.1"/>
    </source>
</evidence>
<proteinExistence type="predicted"/>
<evidence type="ECO:0000313" key="2">
    <source>
        <dbReference type="Proteomes" id="UP000789396"/>
    </source>
</evidence>
<name>A0A9N9P2Z4_9GLOM</name>
<keyword evidence="2" id="KW-1185">Reference proteome</keyword>
<dbReference type="AlphaFoldDB" id="A0A9N9P2Z4"/>
<dbReference type="InterPro" id="IPR027417">
    <property type="entry name" value="P-loop_NTPase"/>
</dbReference>
<dbReference type="EMBL" id="CAJVPZ010057548">
    <property type="protein sequence ID" value="CAG8786999.1"/>
    <property type="molecule type" value="Genomic_DNA"/>
</dbReference>
<feature type="non-terminal residue" evidence="1">
    <location>
        <position position="1"/>
    </location>
</feature>
<gene>
    <name evidence="1" type="ORF">RFULGI_LOCUS16346</name>
</gene>
<reference evidence="1" key="1">
    <citation type="submission" date="2021-06" db="EMBL/GenBank/DDBJ databases">
        <authorList>
            <person name="Kallberg Y."/>
            <person name="Tangrot J."/>
            <person name="Rosling A."/>
        </authorList>
    </citation>
    <scope>NUCLEOTIDE SEQUENCE</scope>
    <source>
        <strain evidence="1">IN212</strain>
    </source>
</reference>
<dbReference type="Proteomes" id="UP000789396">
    <property type="component" value="Unassembled WGS sequence"/>
</dbReference>
<protein>
    <submittedName>
        <fullName evidence="1">15782_t:CDS:1</fullName>
    </submittedName>
</protein>